<organism evidence="1 2">
    <name type="scientific">Senna tora</name>
    <dbReference type="NCBI Taxonomy" id="362788"/>
    <lineage>
        <taxon>Eukaryota</taxon>
        <taxon>Viridiplantae</taxon>
        <taxon>Streptophyta</taxon>
        <taxon>Embryophyta</taxon>
        <taxon>Tracheophyta</taxon>
        <taxon>Spermatophyta</taxon>
        <taxon>Magnoliopsida</taxon>
        <taxon>eudicotyledons</taxon>
        <taxon>Gunneridae</taxon>
        <taxon>Pentapetalae</taxon>
        <taxon>rosids</taxon>
        <taxon>fabids</taxon>
        <taxon>Fabales</taxon>
        <taxon>Fabaceae</taxon>
        <taxon>Caesalpinioideae</taxon>
        <taxon>Cassia clade</taxon>
        <taxon>Senna</taxon>
    </lineage>
</organism>
<comment type="caution">
    <text evidence="1">The sequence shown here is derived from an EMBL/GenBank/DDBJ whole genome shotgun (WGS) entry which is preliminary data.</text>
</comment>
<gene>
    <name evidence="1" type="ORF">G2W53_023419</name>
</gene>
<evidence type="ECO:0000313" key="2">
    <source>
        <dbReference type="Proteomes" id="UP000634136"/>
    </source>
</evidence>
<proteinExistence type="predicted"/>
<dbReference type="EMBL" id="JAAIUW010000008">
    <property type="protein sequence ID" value="KAF7817964.1"/>
    <property type="molecule type" value="Genomic_DNA"/>
</dbReference>
<dbReference type="AlphaFoldDB" id="A0A834TIC0"/>
<evidence type="ECO:0000313" key="1">
    <source>
        <dbReference type="EMBL" id="KAF7817964.1"/>
    </source>
</evidence>
<protein>
    <submittedName>
        <fullName evidence="1">Universal stress protein A-like protein</fullName>
    </submittedName>
</protein>
<reference evidence="1" key="1">
    <citation type="submission" date="2020-09" db="EMBL/GenBank/DDBJ databases">
        <title>Genome-Enabled Discovery of Anthraquinone Biosynthesis in Senna tora.</title>
        <authorList>
            <person name="Kang S.-H."/>
            <person name="Pandey R.P."/>
            <person name="Lee C.-M."/>
            <person name="Sim J.-S."/>
            <person name="Jeong J.-T."/>
            <person name="Choi B.-S."/>
            <person name="Jung M."/>
            <person name="Ginzburg D."/>
            <person name="Zhao K."/>
            <person name="Won S.Y."/>
            <person name="Oh T.-J."/>
            <person name="Yu Y."/>
            <person name="Kim N.-H."/>
            <person name="Lee O.R."/>
            <person name="Lee T.-H."/>
            <person name="Bashyal P."/>
            <person name="Kim T.-S."/>
            <person name="Lee W.-H."/>
            <person name="Kawkins C."/>
            <person name="Kim C.-K."/>
            <person name="Kim J.S."/>
            <person name="Ahn B.O."/>
            <person name="Rhee S.Y."/>
            <person name="Sohng J.K."/>
        </authorList>
    </citation>
    <scope>NUCLEOTIDE SEQUENCE</scope>
    <source>
        <tissue evidence="1">Leaf</tissue>
    </source>
</reference>
<accession>A0A834TIC0</accession>
<dbReference type="Proteomes" id="UP000634136">
    <property type="component" value="Unassembled WGS sequence"/>
</dbReference>
<keyword evidence="2" id="KW-1185">Reference proteome</keyword>
<sequence>MMMKQKKGKYPRGAFLREKLMIMSGSAEMALDVLCAIVADTPKESPLDNTIAMASNNKHICSQLVCHLTDNISGVSILHLRLHLNLFPFPDYH</sequence>
<name>A0A834TIC0_9FABA</name>